<comment type="caution">
    <text evidence="1">The sequence shown here is derived from an EMBL/GenBank/DDBJ whole genome shotgun (WGS) entry which is preliminary data.</text>
</comment>
<evidence type="ECO:0000313" key="2">
    <source>
        <dbReference type="Proteomes" id="UP001283361"/>
    </source>
</evidence>
<dbReference type="AlphaFoldDB" id="A0AAE1BD56"/>
<dbReference type="EMBL" id="JAWDGP010000100">
    <property type="protein sequence ID" value="KAK3803725.1"/>
    <property type="molecule type" value="Genomic_DNA"/>
</dbReference>
<sequence length="86" mass="10125">MLPSIDKGLCPGDRGHKQANTTGYAQRALWCKQPPYHKTSRVSGHFTFHKFQLLYHVNMKNQFRFIEEPYPVFGILLLRKKHVRLT</sequence>
<proteinExistence type="predicted"/>
<accession>A0AAE1BD56</accession>
<organism evidence="1 2">
    <name type="scientific">Elysia crispata</name>
    <name type="common">lettuce slug</name>
    <dbReference type="NCBI Taxonomy" id="231223"/>
    <lineage>
        <taxon>Eukaryota</taxon>
        <taxon>Metazoa</taxon>
        <taxon>Spiralia</taxon>
        <taxon>Lophotrochozoa</taxon>
        <taxon>Mollusca</taxon>
        <taxon>Gastropoda</taxon>
        <taxon>Heterobranchia</taxon>
        <taxon>Euthyneura</taxon>
        <taxon>Panpulmonata</taxon>
        <taxon>Sacoglossa</taxon>
        <taxon>Placobranchoidea</taxon>
        <taxon>Plakobranchidae</taxon>
        <taxon>Elysia</taxon>
    </lineage>
</organism>
<gene>
    <name evidence="1" type="ORF">RRG08_047688</name>
</gene>
<dbReference type="Proteomes" id="UP001283361">
    <property type="component" value="Unassembled WGS sequence"/>
</dbReference>
<name>A0AAE1BD56_9GAST</name>
<protein>
    <submittedName>
        <fullName evidence="1">Uncharacterized protein</fullName>
    </submittedName>
</protein>
<evidence type="ECO:0000313" key="1">
    <source>
        <dbReference type="EMBL" id="KAK3803725.1"/>
    </source>
</evidence>
<reference evidence="1" key="1">
    <citation type="journal article" date="2023" name="G3 (Bethesda)">
        <title>A reference genome for the long-term kleptoplast-retaining sea slug Elysia crispata morphotype clarki.</title>
        <authorList>
            <person name="Eastman K.E."/>
            <person name="Pendleton A.L."/>
            <person name="Shaikh M.A."/>
            <person name="Suttiyut T."/>
            <person name="Ogas R."/>
            <person name="Tomko P."/>
            <person name="Gavelis G."/>
            <person name="Widhalm J.R."/>
            <person name="Wisecaver J.H."/>
        </authorList>
    </citation>
    <scope>NUCLEOTIDE SEQUENCE</scope>
    <source>
        <strain evidence="1">ECLA1</strain>
    </source>
</reference>
<keyword evidence="2" id="KW-1185">Reference proteome</keyword>